<keyword evidence="5" id="KW-0539">Nucleus</keyword>
<dbReference type="InterPro" id="IPR038633">
    <property type="entry name" value="Rpn13/ADRM1_Pru_sf"/>
</dbReference>
<proteinExistence type="predicted"/>
<dbReference type="EMBL" id="JADGIZ020000058">
    <property type="protein sequence ID" value="KAL2912773.1"/>
    <property type="molecule type" value="Genomic_DNA"/>
</dbReference>
<dbReference type="Proteomes" id="UP001527925">
    <property type="component" value="Unassembled WGS sequence"/>
</dbReference>
<dbReference type="PROSITE" id="PS51917">
    <property type="entry name" value="PRU"/>
    <property type="match status" value="1"/>
</dbReference>
<comment type="caution">
    <text evidence="7">The sequence shown here is derived from an EMBL/GenBank/DDBJ whole genome shotgun (WGS) entry which is preliminary data.</text>
</comment>
<reference evidence="7 8" key="1">
    <citation type="submission" date="2023-09" db="EMBL/GenBank/DDBJ databases">
        <title>Pangenome analysis of Batrachochytrium dendrobatidis and related Chytrids.</title>
        <authorList>
            <person name="Yacoub M.N."/>
            <person name="Stajich J.E."/>
            <person name="James T.Y."/>
        </authorList>
    </citation>
    <scope>NUCLEOTIDE SEQUENCE [LARGE SCALE GENOMIC DNA]</scope>
    <source>
        <strain evidence="7 8">JEL0888</strain>
    </source>
</reference>
<organism evidence="7 8">
    <name type="scientific">Polyrhizophydium stewartii</name>
    <dbReference type="NCBI Taxonomy" id="2732419"/>
    <lineage>
        <taxon>Eukaryota</taxon>
        <taxon>Fungi</taxon>
        <taxon>Fungi incertae sedis</taxon>
        <taxon>Chytridiomycota</taxon>
        <taxon>Chytridiomycota incertae sedis</taxon>
        <taxon>Chytridiomycetes</taxon>
        <taxon>Rhizophydiales</taxon>
        <taxon>Rhizophydiales incertae sedis</taxon>
        <taxon>Polyrhizophydium</taxon>
    </lineage>
</organism>
<evidence type="ECO:0000313" key="8">
    <source>
        <dbReference type="Proteomes" id="UP001527925"/>
    </source>
</evidence>
<evidence type="ECO:0000256" key="4">
    <source>
        <dbReference type="ARBA" id="ARBA00022942"/>
    </source>
</evidence>
<evidence type="ECO:0000256" key="3">
    <source>
        <dbReference type="ARBA" id="ARBA00022490"/>
    </source>
</evidence>
<keyword evidence="8" id="KW-1185">Reference proteome</keyword>
<evidence type="ECO:0000256" key="2">
    <source>
        <dbReference type="ARBA" id="ARBA00004496"/>
    </source>
</evidence>
<dbReference type="InterPro" id="IPR032368">
    <property type="entry name" value="RPN13_DEUBAD"/>
</dbReference>
<sequence length="233" mass="25491">MRVCQLDANDVVTADPRRGMLLLVVTQDRTEGVIKEDTVVFPGDARLVHATQCTSGLVFVLRFATSSVRKFFWIQEPHRDKAFSIISRFNMLLDNPHVAEEAYQIRSVETDPAFVSQLDDLRTMLDSVNVSGADSPSVSDDETDFTAILNPELVAPLLNNAQVAGVLFPGLPVQSGPWSNHQIAAVIASREFRNAVRSLRAAARSGAIEAIMQELGEAACERIRLFLAALGAQ</sequence>
<feature type="domain" description="Pru" evidence="6">
    <location>
        <begin position="1"/>
        <end position="96"/>
    </location>
</feature>
<name>A0ABR4MZP8_9FUNG</name>
<evidence type="ECO:0000256" key="5">
    <source>
        <dbReference type="ARBA" id="ARBA00023242"/>
    </source>
</evidence>
<dbReference type="PANTHER" id="PTHR12225">
    <property type="entry name" value="ADHESION REGULATING MOLECULE 1 110 KDA CELL MEMBRANE GLYCOPROTEIN"/>
    <property type="match status" value="1"/>
</dbReference>
<dbReference type="Gene3D" id="2.30.29.70">
    <property type="entry name" value="Proteasomal ubiquitin receptor Rpn13/ADRM1"/>
    <property type="match status" value="1"/>
</dbReference>
<dbReference type="InterPro" id="IPR006773">
    <property type="entry name" value="Rpn13/ADRM1"/>
</dbReference>
<dbReference type="PANTHER" id="PTHR12225:SF0">
    <property type="entry name" value="PROTEASOMAL UBIQUITIN RECEPTOR ADRM1"/>
    <property type="match status" value="1"/>
</dbReference>
<evidence type="ECO:0000256" key="1">
    <source>
        <dbReference type="ARBA" id="ARBA00004123"/>
    </source>
</evidence>
<keyword evidence="4" id="KW-0647">Proteasome</keyword>
<gene>
    <name evidence="7" type="primary">ADRM1</name>
    <name evidence="7" type="ORF">HK105_207765</name>
</gene>
<comment type="subcellular location">
    <subcellularLocation>
        <location evidence="2">Cytoplasm</location>
    </subcellularLocation>
    <subcellularLocation>
        <location evidence="1">Nucleus</location>
    </subcellularLocation>
</comment>
<evidence type="ECO:0000259" key="6">
    <source>
        <dbReference type="PROSITE" id="PS51917"/>
    </source>
</evidence>
<dbReference type="Gene3D" id="1.10.2020.20">
    <property type="match status" value="1"/>
</dbReference>
<dbReference type="InterPro" id="IPR038108">
    <property type="entry name" value="RPN13_DEUBAD_sf"/>
</dbReference>
<accession>A0ABR4MZP8</accession>
<protein>
    <submittedName>
        <fullName evidence="7">Adhesion regulating molecule 1</fullName>
    </submittedName>
</protein>
<dbReference type="Pfam" id="PF04683">
    <property type="entry name" value="Rpn13_ADRM1_Pru"/>
    <property type="match status" value="1"/>
</dbReference>
<dbReference type="InterPro" id="IPR044868">
    <property type="entry name" value="Rpn13/ADRM1_Pru"/>
</dbReference>
<keyword evidence="3" id="KW-0963">Cytoplasm</keyword>
<dbReference type="Pfam" id="PF16550">
    <property type="entry name" value="RPN13_C"/>
    <property type="match status" value="1"/>
</dbReference>
<evidence type="ECO:0000313" key="7">
    <source>
        <dbReference type="EMBL" id="KAL2912773.1"/>
    </source>
</evidence>